<dbReference type="Proteomes" id="UP001162992">
    <property type="component" value="Chromosome 20"/>
</dbReference>
<organism evidence="1 2">
    <name type="scientific">Diphasiastrum complanatum</name>
    <name type="common">Issler's clubmoss</name>
    <name type="synonym">Lycopodium complanatum</name>
    <dbReference type="NCBI Taxonomy" id="34168"/>
    <lineage>
        <taxon>Eukaryota</taxon>
        <taxon>Viridiplantae</taxon>
        <taxon>Streptophyta</taxon>
        <taxon>Embryophyta</taxon>
        <taxon>Tracheophyta</taxon>
        <taxon>Lycopodiopsida</taxon>
        <taxon>Lycopodiales</taxon>
        <taxon>Lycopodiaceae</taxon>
        <taxon>Lycopodioideae</taxon>
        <taxon>Diphasiastrum</taxon>
    </lineage>
</organism>
<comment type="caution">
    <text evidence="1">The sequence shown here is derived from an EMBL/GenBank/DDBJ whole genome shotgun (WGS) entry which is preliminary data.</text>
</comment>
<accession>A0ACC2ANN7</accession>
<evidence type="ECO:0000313" key="1">
    <source>
        <dbReference type="EMBL" id="KAJ7518762.1"/>
    </source>
</evidence>
<sequence>MKQTHPTTIFTDSQSRIQLAKNHVFHARMKHIEVKYHFVREKLQSEGVSVVHCSTTLQLANMFTKSLSKNKFETFRARLGLEAIT</sequence>
<reference evidence="2" key="1">
    <citation type="journal article" date="2024" name="Proc. Natl. Acad. Sci. U.S.A.">
        <title>Extraordinary preservation of gene collinearity over three hundred million years revealed in homosporous lycophytes.</title>
        <authorList>
            <person name="Li C."/>
            <person name="Wickell D."/>
            <person name="Kuo L.Y."/>
            <person name="Chen X."/>
            <person name="Nie B."/>
            <person name="Liao X."/>
            <person name="Peng D."/>
            <person name="Ji J."/>
            <person name="Jenkins J."/>
            <person name="Williams M."/>
            <person name="Shu S."/>
            <person name="Plott C."/>
            <person name="Barry K."/>
            <person name="Rajasekar S."/>
            <person name="Grimwood J."/>
            <person name="Han X."/>
            <person name="Sun S."/>
            <person name="Hou Z."/>
            <person name="He W."/>
            <person name="Dai G."/>
            <person name="Sun C."/>
            <person name="Schmutz J."/>
            <person name="Leebens-Mack J.H."/>
            <person name="Li F.W."/>
            <person name="Wang L."/>
        </authorList>
    </citation>
    <scope>NUCLEOTIDE SEQUENCE [LARGE SCALE GENOMIC DNA]</scope>
    <source>
        <strain evidence="2">cv. PW_Plant_1</strain>
    </source>
</reference>
<proteinExistence type="predicted"/>
<keyword evidence="2" id="KW-1185">Reference proteome</keyword>
<gene>
    <name evidence="1" type="ORF">O6H91_20G006900</name>
</gene>
<evidence type="ECO:0000313" key="2">
    <source>
        <dbReference type="Proteomes" id="UP001162992"/>
    </source>
</evidence>
<name>A0ACC2ANN7_DIPCM</name>
<protein>
    <submittedName>
        <fullName evidence="1">Uncharacterized protein</fullName>
    </submittedName>
</protein>
<dbReference type="EMBL" id="CM055111">
    <property type="protein sequence ID" value="KAJ7518762.1"/>
    <property type="molecule type" value="Genomic_DNA"/>
</dbReference>